<proteinExistence type="predicted"/>
<reference evidence="1 2" key="1">
    <citation type="submission" date="2020-07" db="EMBL/GenBank/DDBJ databases">
        <title>Exploring microbial biodiversity for novel pathways involved in the catabolism of aromatic compounds derived from lignin.</title>
        <authorList>
            <person name="Elkins J."/>
        </authorList>
    </citation>
    <scope>NUCLEOTIDE SEQUENCE [LARGE SCALE GENOMIC DNA]</scope>
    <source>
        <strain evidence="1 2">H2C3B</strain>
    </source>
</reference>
<evidence type="ECO:0008006" key="3">
    <source>
        <dbReference type="Google" id="ProtNLM"/>
    </source>
</evidence>
<dbReference type="EMBL" id="JACCAU010000001">
    <property type="protein sequence ID" value="NYH14505.1"/>
    <property type="molecule type" value="Genomic_DNA"/>
</dbReference>
<dbReference type="InterPro" id="IPR014989">
    <property type="entry name" value="DUF1839"/>
</dbReference>
<evidence type="ECO:0000313" key="2">
    <source>
        <dbReference type="Proteomes" id="UP000572540"/>
    </source>
</evidence>
<evidence type="ECO:0000313" key="1">
    <source>
        <dbReference type="EMBL" id="NYH14505.1"/>
    </source>
</evidence>
<dbReference type="Proteomes" id="UP000572540">
    <property type="component" value="Unassembled WGS sequence"/>
</dbReference>
<name>A0A7Y9W662_9BURK</name>
<dbReference type="Pfam" id="PF08893">
    <property type="entry name" value="DUF1839"/>
    <property type="match status" value="1"/>
</dbReference>
<organism evidence="1 2">
    <name type="scientific">Paraburkholderia bryophila</name>
    <dbReference type="NCBI Taxonomy" id="420952"/>
    <lineage>
        <taxon>Bacteria</taxon>
        <taxon>Pseudomonadati</taxon>
        <taxon>Pseudomonadota</taxon>
        <taxon>Betaproteobacteria</taxon>
        <taxon>Burkholderiales</taxon>
        <taxon>Burkholderiaceae</taxon>
        <taxon>Paraburkholderia</taxon>
    </lineage>
</organism>
<accession>A0A7Y9W662</accession>
<protein>
    <recommendedName>
        <fullName evidence="3">Succinylarginine dihydrolase</fullName>
    </recommendedName>
</protein>
<dbReference type="RefSeq" id="WP_179709858.1">
    <property type="nucleotide sequence ID" value="NZ_JACCAU010000001.1"/>
</dbReference>
<sequence>MSGEPVDSGSVPDDMLRAPRERMTSWRPHALHGPHMVRKQTNCYVDLLIELLAWWDLDPHAALPFTVALDFEADQFTFFKFPPEDIERLYGVLIQEHAIFEPLETHVATQLARGDVMLVEVDAWFLPDTRGMTYRHEHTKTTIGIHAIDRSSRQLGYFHNAGYYFAEGADYEGLLDTSASALLPPYAECARRRFEPLAGPQLREASLSLLRRHLLRRPATNPLAAFRQALTRDAKEIVSRSMAYFHAYSFNTLRQLGSNFELLGHYLRWLNASGTEQAGSFETMIAACDTIASESMVLEFRLARACSRGREDRGESSLDAMEHAYTVLMDGFDSAFPRVEAQALPDEIPLGSPQPFSNVR</sequence>
<comment type="caution">
    <text evidence="1">The sequence shown here is derived from an EMBL/GenBank/DDBJ whole genome shotgun (WGS) entry which is preliminary data.</text>
</comment>
<dbReference type="AlphaFoldDB" id="A0A7Y9W662"/>
<gene>
    <name evidence="1" type="ORF">GGD41_001733</name>
</gene>